<evidence type="ECO:0000259" key="1">
    <source>
        <dbReference type="PROSITE" id="PS50035"/>
    </source>
</evidence>
<name>A0A1I1CBM5_9BACT</name>
<dbReference type="RefSeq" id="WP_092901597.1">
    <property type="nucleotide sequence ID" value="NZ_FOKK01000027.1"/>
</dbReference>
<dbReference type="Pfam" id="PF13091">
    <property type="entry name" value="PLDc_2"/>
    <property type="match status" value="1"/>
</dbReference>
<gene>
    <name evidence="2" type="ORF">SAMN04489723_12715</name>
</gene>
<feature type="domain" description="PLD phosphodiesterase" evidence="1">
    <location>
        <begin position="81"/>
        <end position="111"/>
    </location>
</feature>
<dbReference type="Gene3D" id="3.30.870.10">
    <property type="entry name" value="Endonuclease Chain A"/>
    <property type="match status" value="1"/>
</dbReference>
<dbReference type="InterPro" id="IPR025202">
    <property type="entry name" value="PLD-like_dom"/>
</dbReference>
<dbReference type="STRING" id="237018.SAMN04489723_12715"/>
<keyword evidence="3" id="KW-1185">Reference proteome</keyword>
<proteinExistence type="predicted"/>
<dbReference type="GO" id="GO:0006793">
    <property type="term" value="P:phosphorus metabolic process"/>
    <property type="evidence" value="ECO:0007669"/>
    <property type="project" value="UniProtKB-ARBA"/>
</dbReference>
<dbReference type="GO" id="GO:0003824">
    <property type="term" value="F:catalytic activity"/>
    <property type="evidence" value="ECO:0007669"/>
    <property type="project" value="InterPro"/>
</dbReference>
<dbReference type="SUPFAM" id="SSF56024">
    <property type="entry name" value="Phospholipase D/nuclease"/>
    <property type="match status" value="1"/>
</dbReference>
<reference evidence="2 3" key="1">
    <citation type="submission" date="2016-10" db="EMBL/GenBank/DDBJ databases">
        <authorList>
            <person name="de Groot N.N."/>
        </authorList>
    </citation>
    <scope>NUCLEOTIDE SEQUENCE [LARGE SCALE GENOMIC DNA]</scope>
    <source>
        <strain evidence="2 3">DSM 23399</strain>
    </source>
</reference>
<dbReference type="InterPro" id="IPR001736">
    <property type="entry name" value="PLipase_D/transphosphatidylase"/>
</dbReference>
<dbReference type="AlphaFoldDB" id="A0A1I1CBM5"/>
<organism evidence="2 3">
    <name type="scientific">Algoriphagus aquimarinus</name>
    <dbReference type="NCBI Taxonomy" id="237018"/>
    <lineage>
        <taxon>Bacteria</taxon>
        <taxon>Pseudomonadati</taxon>
        <taxon>Bacteroidota</taxon>
        <taxon>Cytophagia</taxon>
        <taxon>Cytophagales</taxon>
        <taxon>Cyclobacteriaceae</taxon>
        <taxon>Algoriphagus</taxon>
    </lineage>
</organism>
<dbReference type="PROSITE" id="PS50035">
    <property type="entry name" value="PLD"/>
    <property type="match status" value="1"/>
</dbReference>
<evidence type="ECO:0000313" key="3">
    <source>
        <dbReference type="Proteomes" id="UP000198790"/>
    </source>
</evidence>
<dbReference type="EMBL" id="FOKK01000027">
    <property type="protein sequence ID" value="SFB59797.1"/>
    <property type="molecule type" value="Genomic_DNA"/>
</dbReference>
<dbReference type="OrthoDB" id="5894983at2"/>
<dbReference type="Proteomes" id="UP000198790">
    <property type="component" value="Unassembled WGS sequence"/>
</dbReference>
<sequence>MTQIIQQLGPELKKALMEAEEVWVAVALMNEEGLKLIQESIPDEIKSTFILGIGLPTHPEVFNKLYKQELLTDKVEAYLHKGNFYHPKLYLIKSVNGFTAFVGSANATSSGYHKNVELSIKWNCNPDDFETLIKLVEQYKKSSIKISVPFIDKYKKSYALRKKLHKQEQKLIDEDLNNAEKVVNKSLGQRSALIEDLKKFRKSPSYKTVFKERGQVIQDLRDSLDHPIFDELDLDKFFKIKELGTLMPFPKNRIKADQKRFKNYLQFLSDSSVDLAERFQRAFDGDYYLEGMGQAFISKILTINEPNSCWVQNDVSLAVLEKYGLKLPKGLKPGEKYKVAAKFLEESYSEAGLDNMAILDEFLFSKGNI</sequence>
<accession>A0A1I1CBM5</accession>
<evidence type="ECO:0000313" key="2">
    <source>
        <dbReference type="EMBL" id="SFB59797.1"/>
    </source>
</evidence>
<protein>
    <submittedName>
        <fullName evidence="2">PLD-like domain-containing protein</fullName>
    </submittedName>
</protein>